<dbReference type="AlphaFoldDB" id="A0A3N4E593"/>
<reference evidence="2" key="1">
    <citation type="submission" date="2018-11" db="EMBL/GenBank/DDBJ databases">
        <title>Shewanella sp. R106.</title>
        <authorList>
            <person name="Hwang Y.J."/>
            <person name="Hwang C.Y."/>
        </authorList>
    </citation>
    <scope>NUCLEOTIDE SEQUENCE [LARGE SCALE GENOMIC DNA]</scope>
    <source>
        <strain evidence="2">R106</strain>
    </source>
</reference>
<gene>
    <name evidence="1" type="ORF">EGC77_08665</name>
</gene>
<name>A0A3N4E593_9GAMM</name>
<organism evidence="1 2">
    <name type="scientific">Shewanella psychromarinicola</name>
    <dbReference type="NCBI Taxonomy" id="2487742"/>
    <lineage>
        <taxon>Bacteria</taxon>
        <taxon>Pseudomonadati</taxon>
        <taxon>Pseudomonadota</taxon>
        <taxon>Gammaproteobacteria</taxon>
        <taxon>Alteromonadales</taxon>
        <taxon>Shewanellaceae</taxon>
        <taxon>Shewanella</taxon>
    </lineage>
</organism>
<protein>
    <submittedName>
        <fullName evidence="1">Uncharacterized protein</fullName>
    </submittedName>
</protein>
<accession>A0A3N4E593</accession>
<sequence>MTKETIYLNQKFKVLLQKTDGNTTSRKQLIELAKNEFEFTNIQAQRFVARNIHTLTKENLIQATGTHRARTYLITASLMAILHNFNRVEVKDSASFEKKQLNELHNEEIKTNAELKLVLSEIQAYQDYLVKFPQNNRAILSLLNKTRDSASEFYGRLNAIKKIIKVSEIEGNMTC</sequence>
<dbReference type="OrthoDB" id="6105982at2"/>
<dbReference type="RefSeq" id="WP_124012521.1">
    <property type="nucleotide sequence ID" value="NZ_RKKB01000002.1"/>
</dbReference>
<evidence type="ECO:0000313" key="1">
    <source>
        <dbReference type="EMBL" id="RPA33395.1"/>
    </source>
</evidence>
<evidence type="ECO:0000313" key="2">
    <source>
        <dbReference type="Proteomes" id="UP000278855"/>
    </source>
</evidence>
<dbReference type="Proteomes" id="UP000278855">
    <property type="component" value="Unassembled WGS sequence"/>
</dbReference>
<proteinExistence type="predicted"/>
<dbReference type="EMBL" id="RKKB01000002">
    <property type="protein sequence ID" value="RPA33395.1"/>
    <property type="molecule type" value="Genomic_DNA"/>
</dbReference>
<comment type="caution">
    <text evidence="1">The sequence shown here is derived from an EMBL/GenBank/DDBJ whole genome shotgun (WGS) entry which is preliminary data.</text>
</comment>